<keyword evidence="2" id="KW-1185">Reference proteome</keyword>
<proteinExistence type="predicted"/>
<sequence length="89" mass="10512">MEIVRTAVVVVVVVVVFGDEGTKNGQNISHWIGRLERLKGFFWFVVWWVFGYRESVEKILERKLWCFLFEKESLGKESKYKWQSLGGLI</sequence>
<dbReference type="EMBL" id="JXTC01000103">
    <property type="protein sequence ID" value="PON88669.1"/>
    <property type="molecule type" value="Genomic_DNA"/>
</dbReference>
<organism evidence="1 2">
    <name type="scientific">Trema orientale</name>
    <name type="common">Charcoal tree</name>
    <name type="synonym">Celtis orientalis</name>
    <dbReference type="NCBI Taxonomy" id="63057"/>
    <lineage>
        <taxon>Eukaryota</taxon>
        <taxon>Viridiplantae</taxon>
        <taxon>Streptophyta</taxon>
        <taxon>Embryophyta</taxon>
        <taxon>Tracheophyta</taxon>
        <taxon>Spermatophyta</taxon>
        <taxon>Magnoliopsida</taxon>
        <taxon>eudicotyledons</taxon>
        <taxon>Gunneridae</taxon>
        <taxon>Pentapetalae</taxon>
        <taxon>rosids</taxon>
        <taxon>fabids</taxon>
        <taxon>Rosales</taxon>
        <taxon>Cannabaceae</taxon>
        <taxon>Trema</taxon>
    </lineage>
</organism>
<protein>
    <submittedName>
        <fullName evidence="1">Uncharacterized protein</fullName>
    </submittedName>
</protein>
<evidence type="ECO:0000313" key="1">
    <source>
        <dbReference type="EMBL" id="PON88669.1"/>
    </source>
</evidence>
<name>A0A2P5ET00_TREOI</name>
<dbReference type="InParanoid" id="A0A2P5ET00"/>
<evidence type="ECO:0000313" key="2">
    <source>
        <dbReference type="Proteomes" id="UP000237000"/>
    </source>
</evidence>
<reference evidence="2" key="1">
    <citation type="submission" date="2016-06" db="EMBL/GenBank/DDBJ databases">
        <title>Parallel loss of symbiosis genes in relatives of nitrogen-fixing non-legume Parasponia.</title>
        <authorList>
            <person name="Van Velzen R."/>
            <person name="Holmer R."/>
            <person name="Bu F."/>
            <person name="Rutten L."/>
            <person name="Van Zeijl A."/>
            <person name="Liu W."/>
            <person name="Santuari L."/>
            <person name="Cao Q."/>
            <person name="Sharma T."/>
            <person name="Shen D."/>
            <person name="Roswanjaya Y."/>
            <person name="Wardhani T."/>
            <person name="Kalhor M.S."/>
            <person name="Jansen J."/>
            <person name="Van den Hoogen J."/>
            <person name="Gungor B."/>
            <person name="Hartog M."/>
            <person name="Hontelez J."/>
            <person name="Verver J."/>
            <person name="Yang W.-C."/>
            <person name="Schijlen E."/>
            <person name="Repin R."/>
            <person name="Schilthuizen M."/>
            <person name="Schranz E."/>
            <person name="Heidstra R."/>
            <person name="Miyata K."/>
            <person name="Fedorova E."/>
            <person name="Kohlen W."/>
            <person name="Bisseling T."/>
            <person name="Smit S."/>
            <person name="Geurts R."/>
        </authorList>
    </citation>
    <scope>NUCLEOTIDE SEQUENCE [LARGE SCALE GENOMIC DNA]</scope>
    <source>
        <strain evidence="2">cv. RG33-2</strain>
    </source>
</reference>
<dbReference type="OrthoDB" id="10347446at2759"/>
<comment type="caution">
    <text evidence="1">The sequence shown here is derived from an EMBL/GenBank/DDBJ whole genome shotgun (WGS) entry which is preliminary data.</text>
</comment>
<accession>A0A2P5ET00</accession>
<gene>
    <name evidence="1" type="ORF">TorRG33x02_155740</name>
</gene>
<dbReference type="Proteomes" id="UP000237000">
    <property type="component" value="Unassembled WGS sequence"/>
</dbReference>
<dbReference type="AlphaFoldDB" id="A0A2P5ET00"/>